<reference evidence="2 3" key="1">
    <citation type="submission" date="2024-05" db="EMBL/GenBank/DDBJ databases">
        <title>Haplotype-resolved chromosome-level genome assembly of Huyou (Citrus changshanensis).</title>
        <authorList>
            <person name="Miao C."/>
            <person name="Chen W."/>
            <person name="Wu Y."/>
            <person name="Wang L."/>
            <person name="Zhao S."/>
            <person name="Grierson D."/>
            <person name="Xu C."/>
            <person name="Chen K."/>
        </authorList>
    </citation>
    <scope>NUCLEOTIDE SEQUENCE [LARGE SCALE GENOMIC DNA]</scope>
    <source>
        <strain evidence="2">01-14</strain>
        <tissue evidence="2">Leaf</tissue>
    </source>
</reference>
<feature type="compositionally biased region" description="Basic and acidic residues" evidence="1">
    <location>
        <begin position="196"/>
        <end position="207"/>
    </location>
</feature>
<sequence>MECGLCDLGHRGVPFTCTNRRFKEGLVKGRLDRFLCSEQWRNIFSNILVAHMAARGSDYLPIWIEYLNFTNRGRSLETEEEDRWRQPSRAVWVKEGDRNTRCFHARASVRRREIGLMGCWIQTTDGEKGWEIEKAQVRSYGGNTGHFLQLRVIIDVTKPLRKCVKLQSPNEENEGEDETGYGNVPDHGSLSSVAIPEKDNSREANLRVENKSVTGSIGLPI</sequence>
<comment type="caution">
    <text evidence="2">The sequence shown here is derived from an EMBL/GenBank/DDBJ whole genome shotgun (WGS) entry which is preliminary data.</text>
</comment>
<protein>
    <submittedName>
        <fullName evidence="2">Uncharacterized protein</fullName>
    </submittedName>
</protein>
<gene>
    <name evidence="2" type="ORF">WN944_010253</name>
</gene>
<accession>A0AAP0MUJ5</accession>
<name>A0AAP0MUJ5_9ROSI</name>
<dbReference type="AlphaFoldDB" id="A0AAP0MUJ5"/>
<keyword evidence="3" id="KW-1185">Reference proteome</keyword>
<dbReference type="InterPro" id="IPR036691">
    <property type="entry name" value="Endo/exonu/phosph_ase_sf"/>
</dbReference>
<evidence type="ECO:0000313" key="3">
    <source>
        <dbReference type="Proteomes" id="UP001428341"/>
    </source>
</evidence>
<dbReference type="PANTHER" id="PTHR33710:SF62">
    <property type="entry name" value="DUF4283 DOMAIN PROTEIN"/>
    <property type="match status" value="1"/>
</dbReference>
<organism evidence="2 3">
    <name type="scientific">Citrus x changshan-huyou</name>
    <dbReference type="NCBI Taxonomy" id="2935761"/>
    <lineage>
        <taxon>Eukaryota</taxon>
        <taxon>Viridiplantae</taxon>
        <taxon>Streptophyta</taxon>
        <taxon>Embryophyta</taxon>
        <taxon>Tracheophyta</taxon>
        <taxon>Spermatophyta</taxon>
        <taxon>Magnoliopsida</taxon>
        <taxon>eudicotyledons</taxon>
        <taxon>Gunneridae</taxon>
        <taxon>Pentapetalae</taxon>
        <taxon>rosids</taxon>
        <taxon>malvids</taxon>
        <taxon>Sapindales</taxon>
        <taxon>Rutaceae</taxon>
        <taxon>Aurantioideae</taxon>
        <taxon>Citrus</taxon>
    </lineage>
</organism>
<feature type="region of interest" description="Disordered" evidence="1">
    <location>
        <begin position="167"/>
        <end position="207"/>
    </location>
</feature>
<evidence type="ECO:0000256" key="1">
    <source>
        <dbReference type="SAM" id="MobiDB-lite"/>
    </source>
</evidence>
<dbReference type="Proteomes" id="UP001428341">
    <property type="component" value="Unassembled WGS sequence"/>
</dbReference>
<evidence type="ECO:0000313" key="2">
    <source>
        <dbReference type="EMBL" id="KAK9221824.1"/>
    </source>
</evidence>
<dbReference type="SUPFAM" id="SSF56219">
    <property type="entry name" value="DNase I-like"/>
    <property type="match status" value="1"/>
</dbReference>
<proteinExistence type="predicted"/>
<dbReference type="PANTHER" id="PTHR33710">
    <property type="entry name" value="BNAC02G09200D PROTEIN"/>
    <property type="match status" value="1"/>
</dbReference>
<dbReference type="EMBL" id="JBCGBO010000002">
    <property type="protein sequence ID" value="KAK9221824.1"/>
    <property type="molecule type" value="Genomic_DNA"/>
</dbReference>